<evidence type="ECO:0000313" key="2">
    <source>
        <dbReference type="EMBL" id="PJZ57294.1"/>
    </source>
</evidence>
<reference evidence="2 3" key="1">
    <citation type="submission" date="2017-07" db="EMBL/GenBank/DDBJ databases">
        <title>Leptospira spp. isolated from tropical soils.</title>
        <authorList>
            <person name="Thibeaux R."/>
            <person name="Iraola G."/>
            <person name="Ferres I."/>
            <person name="Bierque E."/>
            <person name="Girault D."/>
            <person name="Soupe-Gilbert M.-E."/>
            <person name="Picardeau M."/>
            <person name="Goarant C."/>
        </authorList>
    </citation>
    <scope>NUCLEOTIDE SEQUENCE [LARGE SCALE GENOMIC DNA]</scope>
    <source>
        <strain evidence="2 3">FH4-C-A1</strain>
    </source>
</reference>
<name>A0ABX4NKF9_9LEPT</name>
<keyword evidence="1" id="KW-0732">Signal</keyword>
<evidence type="ECO:0000313" key="3">
    <source>
        <dbReference type="Proteomes" id="UP000231879"/>
    </source>
</evidence>
<organism evidence="2 3">
    <name type="scientific">Leptospira barantonii</name>
    <dbReference type="NCBI Taxonomy" id="2023184"/>
    <lineage>
        <taxon>Bacteria</taxon>
        <taxon>Pseudomonadati</taxon>
        <taxon>Spirochaetota</taxon>
        <taxon>Spirochaetia</taxon>
        <taxon>Leptospirales</taxon>
        <taxon>Leptospiraceae</taxon>
        <taxon>Leptospira</taxon>
    </lineage>
</organism>
<proteinExistence type="predicted"/>
<dbReference type="RefSeq" id="WP_100762598.1">
    <property type="nucleotide sequence ID" value="NZ_NPDS01000004.1"/>
</dbReference>
<evidence type="ECO:0000256" key="1">
    <source>
        <dbReference type="SAM" id="SignalP"/>
    </source>
</evidence>
<protein>
    <recommendedName>
        <fullName evidence="4">DUF3888 domain-containing protein</fullName>
    </recommendedName>
</protein>
<evidence type="ECO:0008006" key="4">
    <source>
        <dbReference type="Google" id="ProtNLM"/>
    </source>
</evidence>
<dbReference type="Proteomes" id="UP000231879">
    <property type="component" value="Unassembled WGS sequence"/>
</dbReference>
<keyword evidence="3" id="KW-1185">Reference proteome</keyword>
<comment type="caution">
    <text evidence="2">The sequence shown here is derived from an EMBL/GenBank/DDBJ whole genome shotgun (WGS) entry which is preliminary data.</text>
</comment>
<dbReference type="EMBL" id="NPDS01000004">
    <property type="protein sequence ID" value="PJZ57294.1"/>
    <property type="molecule type" value="Genomic_DNA"/>
</dbReference>
<accession>A0ABX4NKF9</accession>
<feature type="signal peptide" evidence="1">
    <location>
        <begin position="1"/>
        <end position="21"/>
    </location>
</feature>
<sequence>MKTKKLILSLWIFFILPSAVYSNIPTHSGMEKNFKEAWGKLFPVAYTKILKRDLTGKGVLVYKKTSDRTVYIYTYLVFLPLYMESEEAPKEIPGKGREVRAKLFYEPSNPSEKFSIEFTEFDEQYNSKSVVRWIR</sequence>
<feature type="chain" id="PRO_5045186291" description="DUF3888 domain-containing protein" evidence="1">
    <location>
        <begin position="22"/>
        <end position="135"/>
    </location>
</feature>
<gene>
    <name evidence="2" type="ORF">CH367_11225</name>
</gene>